<dbReference type="Gene3D" id="3.40.190.290">
    <property type="match status" value="1"/>
</dbReference>
<dbReference type="Gene3D" id="1.10.10.10">
    <property type="entry name" value="Winged helix-like DNA-binding domain superfamily/Winged helix DNA-binding domain"/>
    <property type="match status" value="1"/>
</dbReference>
<dbReference type="InterPro" id="IPR036390">
    <property type="entry name" value="WH_DNA-bd_sf"/>
</dbReference>
<comment type="caution">
    <text evidence="6">The sequence shown here is derived from an EMBL/GenBank/DDBJ whole genome shotgun (WGS) entry which is preliminary data.</text>
</comment>
<evidence type="ECO:0000256" key="1">
    <source>
        <dbReference type="ARBA" id="ARBA00009437"/>
    </source>
</evidence>
<dbReference type="InterPro" id="IPR005119">
    <property type="entry name" value="LysR_subst-bd"/>
</dbReference>
<keyword evidence="7" id="KW-1185">Reference proteome</keyword>
<reference evidence="6 7" key="1">
    <citation type="submission" date="2023-01" db="EMBL/GenBank/DDBJ databases">
        <title>Vibrio sp. KJ40-1 sp.nov, isolated from marine algae.</title>
        <authorList>
            <person name="Butt M."/>
            <person name="Kim J.M.J."/>
            <person name="Jeon C.O.C."/>
        </authorList>
    </citation>
    <scope>NUCLEOTIDE SEQUENCE [LARGE SCALE GENOMIC DNA]</scope>
    <source>
        <strain evidence="6 7">KJ40-1</strain>
    </source>
</reference>
<evidence type="ECO:0000259" key="5">
    <source>
        <dbReference type="PROSITE" id="PS50931"/>
    </source>
</evidence>
<dbReference type="SUPFAM" id="SSF53850">
    <property type="entry name" value="Periplasmic binding protein-like II"/>
    <property type="match status" value="1"/>
</dbReference>
<dbReference type="InterPro" id="IPR036388">
    <property type="entry name" value="WH-like_DNA-bd_sf"/>
</dbReference>
<feature type="domain" description="HTH lysR-type" evidence="5">
    <location>
        <begin position="1"/>
        <end position="59"/>
    </location>
</feature>
<dbReference type="Proteomes" id="UP001210678">
    <property type="component" value="Unassembled WGS sequence"/>
</dbReference>
<dbReference type="PROSITE" id="PS50931">
    <property type="entry name" value="HTH_LYSR"/>
    <property type="match status" value="1"/>
</dbReference>
<accession>A0ABT4YVP0</accession>
<dbReference type="CDD" id="cd08422">
    <property type="entry name" value="PBP2_CrgA_like"/>
    <property type="match status" value="1"/>
</dbReference>
<dbReference type="InterPro" id="IPR058163">
    <property type="entry name" value="LysR-type_TF_proteobact-type"/>
</dbReference>
<dbReference type="RefSeq" id="WP_272139517.1">
    <property type="nucleotide sequence ID" value="NZ_JAQLOI010000003.1"/>
</dbReference>
<comment type="similarity">
    <text evidence="1">Belongs to the LysR transcriptional regulatory family.</text>
</comment>
<keyword evidence="2" id="KW-0805">Transcription regulation</keyword>
<evidence type="ECO:0000313" key="7">
    <source>
        <dbReference type="Proteomes" id="UP001210678"/>
    </source>
</evidence>
<dbReference type="EMBL" id="JAQLOI010000003">
    <property type="protein sequence ID" value="MDB1125626.1"/>
    <property type="molecule type" value="Genomic_DNA"/>
</dbReference>
<keyword evidence="4" id="KW-0804">Transcription</keyword>
<dbReference type="PANTHER" id="PTHR30537">
    <property type="entry name" value="HTH-TYPE TRANSCRIPTIONAL REGULATOR"/>
    <property type="match status" value="1"/>
</dbReference>
<evidence type="ECO:0000256" key="4">
    <source>
        <dbReference type="ARBA" id="ARBA00023163"/>
    </source>
</evidence>
<evidence type="ECO:0000256" key="2">
    <source>
        <dbReference type="ARBA" id="ARBA00023015"/>
    </source>
</evidence>
<dbReference type="Pfam" id="PF03466">
    <property type="entry name" value="LysR_substrate"/>
    <property type="match status" value="1"/>
</dbReference>
<dbReference type="SUPFAM" id="SSF46785">
    <property type="entry name" value="Winged helix' DNA-binding domain"/>
    <property type="match status" value="1"/>
</dbReference>
<name>A0ABT4YVP0_9VIBR</name>
<sequence length="315" mass="35466">MDMATRLDLFIDVVQHGSFAKAADLRNLDRSVLSKQIKNLEDDLGIRLLNRSTRSLSLTDAGAEILKQAESVRELLANTQRLAESYHSEPKGLIKITGPTPFGYLYLTKAVNYFMKKYPDIHIRLYLDDLRSDIIGEQYDIAFRVGALSDSNLIAKKLADNPLAILASQSFIEEYGEPKTPEELMKLPAIIYNNGEFTMNKIDFCSAPGCGDMQTYTMKGRYKVNQAKAILSAAQDGIGYAVVPLFTLEKNIKELGLIPLLTNYKMPKTSGHIHAVYPHRNQTPIVKLFIETVQEIIGETPIWESYIDDYASMYK</sequence>
<gene>
    <name evidence="6" type="ORF">PGX00_18970</name>
</gene>
<evidence type="ECO:0000256" key="3">
    <source>
        <dbReference type="ARBA" id="ARBA00023125"/>
    </source>
</evidence>
<dbReference type="InterPro" id="IPR000847">
    <property type="entry name" value="LysR_HTH_N"/>
</dbReference>
<protein>
    <submittedName>
        <fullName evidence="6">LysR family transcriptional regulator</fullName>
    </submittedName>
</protein>
<dbReference type="PANTHER" id="PTHR30537:SF5">
    <property type="entry name" value="HTH-TYPE TRANSCRIPTIONAL ACTIVATOR TTDR-RELATED"/>
    <property type="match status" value="1"/>
</dbReference>
<evidence type="ECO:0000313" key="6">
    <source>
        <dbReference type="EMBL" id="MDB1125626.1"/>
    </source>
</evidence>
<organism evidence="6 7">
    <name type="scientific">Vibrio algarum</name>
    <dbReference type="NCBI Taxonomy" id="3020714"/>
    <lineage>
        <taxon>Bacteria</taxon>
        <taxon>Pseudomonadati</taxon>
        <taxon>Pseudomonadota</taxon>
        <taxon>Gammaproteobacteria</taxon>
        <taxon>Vibrionales</taxon>
        <taxon>Vibrionaceae</taxon>
        <taxon>Vibrio</taxon>
    </lineage>
</organism>
<dbReference type="Pfam" id="PF00126">
    <property type="entry name" value="HTH_1"/>
    <property type="match status" value="1"/>
</dbReference>
<proteinExistence type="inferred from homology"/>
<keyword evidence="3" id="KW-0238">DNA-binding</keyword>